<comment type="caution">
    <text evidence="3">The sequence shown here is derived from an EMBL/GenBank/DDBJ whole genome shotgun (WGS) entry which is preliminary data.</text>
</comment>
<feature type="transmembrane region" description="Helical" evidence="2">
    <location>
        <begin position="47"/>
        <end position="68"/>
    </location>
</feature>
<feature type="compositionally biased region" description="Basic and acidic residues" evidence="1">
    <location>
        <begin position="168"/>
        <end position="178"/>
    </location>
</feature>
<protein>
    <submittedName>
        <fullName evidence="3">NfeD family protein</fullName>
    </submittedName>
</protein>
<dbReference type="EMBL" id="JAHLFE010000163">
    <property type="protein sequence ID" value="MBU3844781.1"/>
    <property type="molecule type" value="Genomic_DNA"/>
</dbReference>
<feature type="compositionally biased region" description="Low complexity" evidence="1">
    <location>
        <begin position="146"/>
        <end position="167"/>
    </location>
</feature>
<evidence type="ECO:0000313" key="3">
    <source>
        <dbReference type="EMBL" id="MBU3844781.1"/>
    </source>
</evidence>
<accession>A0A948X1T2</accession>
<evidence type="ECO:0000313" key="4">
    <source>
        <dbReference type="Proteomes" id="UP000733611"/>
    </source>
</evidence>
<evidence type="ECO:0000256" key="1">
    <source>
        <dbReference type="SAM" id="MobiDB-lite"/>
    </source>
</evidence>
<evidence type="ECO:0000256" key="2">
    <source>
        <dbReference type="SAM" id="Phobius"/>
    </source>
</evidence>
<keyword evidence="2" id="KW-0812">Transmembrane</keyword>
<proteinExistence type="predicted"/>
<reference evidence="3" key="2">
    <citation type="submission" date="2021-04" db="EMBL/GenBank/DDBJ databases">
        <authorList>
            <person name="Gilroy R."/>
        </authorList>
    </citation>
    <scope>NUCLEOTIDE SEQUENCE</scope>
    <source>
        <strain evidence="3">378</strain>
    </source>
</reference>
<feature type="region of interest" description="Disordered" evidence="1">
    <location>
        <begin position="140"/>
        <end position="178"/>
    </location>
</feature>
<feature type="transmembrane region" description="Helical" evidence="2">
    <location>
        <begin position="7"/>
        <end position="35"/>
    </location>
</feature>
<gene>
    <name evidence="3" type="ORF">H9847_07955</name>
</gene>
<keyword evidence="2" id="KW-0472">Membrane</keyword>
<dbReference type="Proteomes" id="UP000733611">
    <property type="component" value="Unassembled WGS sequence"/>
</dbReference>
<name>A0A948X1T2_9GAMM</name>
<dbReference type="AlphaFoldDB" id="A0A948X1T2"/>
<reference evidence="3" key="1">
    <citation type="journal article" date="2021" name="PeerJ">
        <title>Extensive microbial diversity within the chicken gut microbiome revealed by metagenomics and culture.</title>
        <authorList>
            <person name="Gilroy R."/>
            <person name="Ravi A."/>
            <person name="Getino M."/>
            <person name="Pursley I."/>
            <person name="Horton D.L."/>
            <person name="Alikhan N.F."/>
            <person name="Baker D."/>
            <person name="Gharbi K."/>
            <person name="Hall N."/>
            <person name="Watson M."/>
            <person name="Adriaenssens E.M."/>
            <person name="Foster-Nyarko E."/>
            <person name="Jarju S."/>
            <person name="Secka A."/>
            <person name="Antonio M."/>
            <person name="Oren A."/>
            <person name="Chaudhuri R.R."/>
            <person name="La Ragione R."/>
            <person name="Hildebrand F."/>
            <person name="Pallen M.J."/>
        </authorList>
    </citation>
    <scope>NUCLEOTIDE SEQUENCE</scope>
    <source>
        <strain evidence="3">378</strain>
    </source>
</reference>
<organism evidence="3 4">
    <name type="scientific">Candidatus Anaerobiospirillum pullicola</name>
    <dbReference type="NCBI Taxonomy" id="2838451"/>
    <lineage>
        <taxon>Bacteria</taxon>
        <taxon>Pseudomonadati</taxon>
        <taxon>Pseudomonadota</taxon>
        <taxon>Gammaproteobacteria</taxon>
        <taxon>Aeromonadales</taxon>
        <taxon>Succinivibrionaceae</taxon>
        <taxon>Anaerobiospirillum</taxon>
    </lineage>
</organism>
<keyword evidence="2" id="KW-1133">Transmembrane helix</keyword>
<sequence length="178" mass="19709">MTMLYIAWFIAALLIIIVEMNVMTFYLMAVALGAIAGGLGAYFEISIPNQCMLAGVVTIVAACFSFWLRRKFKSHMDKQNNELDRGQRVVVKADKIREDGTADVTYRGTDWRAYKENAVLTPGIYFIVRVDGTQLVLGDQIPTPENADGTDTAAETTTSTTIATDANNTEKDQDPERK</sequence>